<organism evidence="3 4">
    <name type="scientific">Maricaulis virginensis</name>
    <dbReference type="NCBI Taxonomy" id="144022"/>
    <lineage>
        <taxon>Bacteria</taxon>
        <taxon>Pseudomonadati</taxon>
        <taxon>Pseudomonadota</taxon>
        <taxon>Alphaproteobacteria</taxon>
        <taxon>Maricaulales</taxon>
        <taxon>Maricaulaceae</taxon>
        <taxon>Maricaulis</taxon>
    </lineage>
</organism>
<evidence type="ECO:0000313" key="4">
    <source>
        <dbReference type="Proteomes" id="UP001143486"/>
    </source>
</evidence>
<accession>A0A9W6IND4</accession>
<keyword evidence="1" id="KW-0812">Transmembrane</keyword>
<protein>
    <recommendedName>
        <fullName evidence="2">Prepilin type IV endopeptidase peptidase domain-containing protein</fullName>
    </recommendedName>
</protein>
<keyword evidence="4" id="KW-1185">Reference proteome</keyword>
<feature type="transmembrane region" description="Helical" evidence="1">
    <location>
        <begin position="182"/>
        <end position="202"/>
    </location>
</feature>
<gene>
    <name evidence="3" type="ORF">GCM10017621_21950</name>
</gene>
<sequence length="205" mass="20224">MTDTLLTFAGVTAAVLAGWLGGRTAGPREAPAGWRVRAVLLAAAPAAAGLAVLCGAPLLLSTAIGVAVPLALSAAWLDWQAGLIADIQSAGVVLAGLLAAPFLYPYATWAIALGGGGVALAVLALGQLAVWLRSREHGLGAGDYGLAVAGGVWCGLGWVGPALLIAVAVTVLLALLRGRADGARYAFAPGLVAGFSLATLAGRLA</sequence>
<dbReference type="AlphaFoldDB" id="A0A9W6IND4"/>
<dbReference type="GO" id="GO:0016020">
    <property type="term" value="C:membrane"/>
    <property type="evidence" value="ECO:0007669"/>
    <property type="project" value="InterPro"/>
</dbReference>
<proteinExistence type="predicted"/>
<keyword evidence="1" id="KW-1133">Transmembrane helix</keyword>
<feature type="transmembrane region" description="Helical" evidence="1">
    <location>
        <begin position="110"/>
        <end position="132"/>
    </location>
</feature>
<feature type="domain" description="Prepilin type IV endopeptidase peptidase" evidence="2">
    <location>
        <begin position="68"/>
        <end position="174"/>
    </location>
</feature>
<keyword evidence="1" id="KW-0472">Membrane</keyword>
<dbReference type="InterPro" id="IPR000045">
    <property type="entry name" value="Prepilin_IV_endopep_pep"/>
</dbReference>
<dbReference type="Pfam" id="PF01478">
    <property type="entry name" value="Peptidase_A24"/>
    <property type="match status" value="1"/>
</dbReference>
<evidence type="ECO:0000256" key="1">
    <source>
        <dbReference type="SAM" id="Phobius"/>
    </source>
</evidence>
<dbReference type="Proteomes" id="UP001143486">
    <property type="component" value="Unassembled WGS sequence"/>
</dbReference>
<feature type="transmembrane region" description="Helical" evidence="1">
    <location>
        <begin position="6"/>
        <end position="22"/>
    </location>
</feature>
<name>A0A9W6IND4_9PROT</name>
<evidence type="ECO:0000259" key="2">
    <source>
        <dbReference type="Pfam" id="PF01478"/>
    </source>
</evidence>
<feature type="transmembrane region" description="Helical" evidence="1">
    <location>
        <begin position="84"/>
        <end position="104"/>
    </location>
</feature>
<evidence type="ECO:0000313" key="3">
    <source>
        <dbReference type="EMBL" id="GLK52687.1"/>
    </source>
</evidence>
<feature type="transmembrane region" description="Helical" evidence="1">
    <location>
        <begin position="34"/>
        <end position="52"/>
    </location>
</feature>
<reference evidence="3" key="2">
    <citation type="submission" date="2023-01" db="EMBL/GenBank/DDBJ databases">
        <authorList>
            <person name="Sun Q."/>
            <person name="Evtushenko L."/>
        </authorList>
    </citation>
    <scope>NUCLEOTIDE SEQUENCE</scope>
    <source>
        <strain evidence="3">VKM B-1513</strain>
    </source>
</reference>
<comment type="caution">
    <text evidence="3">The sequence shown here is derived from an EMBL/GenBank/DDBJ whole genome shotgun (WGS) entry which is preliminary data.</text>
</comment>
<feature type="transmembrane region" description="Helical" evidence="1">
    <location>
        <begin position="144"/>
        <end position="176"/>
    </location>
</feature>
<dbReference type="GO" id="GO:0004190">
    <property type="term" value="F:aspartic-type endopeptidase activity"/>
    <property type="evidence" value="ECO:0007669"/>
    <property type="project" value="InterPro"/>
</dbReference>
<reference evidence="3" key="1">
    <citation type="journal article" date="2014" name="Int. J. Syst. Evol. Microbiol.">
        <title>Complete genome sequence of Corynebacterium casei LMG S-19264T (=DSM 44701T), isolated from a smear-ripened cheese.</title>
        <authorList>
            <consortium name="US DOE Joint Genome Institute (JGI-PGF)"/>
            <person name="Walter F."/>
            <person name="Albersmeier A."/>
            <person name="Kalinowski J."/>
            <person name="Ruckert C."/>
        </authorList>
    </citation>
    <scope>NUCLEOTIDE SEQUENCE</scope>
    <source>
        <strain evidence="3">VKM B-1513</strain>
    </source>
</reference>
<dbReference type="EMBL" id="BSFE01000005">
    <property type="protein sequence ID" value="GLK52687.1"/>
    <property type="molecule type" value="Genomic_DNA"/>
</dbReference>